<feature type="compositionally biased region" description="Low complexity" evidence="1">
    <location>
        <begin position="84"/>
        <end position="97"/>
    </location>
</feature>
<proteinExistence type="predicted"/>
<protein>
    <submittedName>
        <fullName evidence="2">Uncharacterized protein</fullName>
    </submittedName>
</protein>
<dbReference type="AlphaFoldDB" id="A0A9N9RTK1"/>
<accession>A0A9N9RTK1</accession>
<name>A0A9N9RTK1_9DIPT</name>
<evidence type="ECO:0000313" key="2">
    <source>
        <dbReference type="EMBL" id="CAG9803050.1"/>
    </source>
</evidence>
<evidence type="ECO:0000313" key="3">
    <source>
        <dbReference type="Proteomes" id="UP001153620"/>
    </source>
</evidence>
<feature type="compositionally biased region" description="Basic and acidic residues" evidence="1">
    <location>
        <begin position="124"/>
        <end position="141"/>
    </location>
</feature>
<feature type="region of interest" description="Disordered" evidence="1">
    <location>
        <begin position="82"/>
        <end position="149"/>
    </location>
</feature>
<keyword evidence="3" id="KW-1185">Reference proteome</keyword>
<gene>
    <name evidence="2" type="ORF">CHIRRI_LOCUS5952</name>
</gene>
<dbReference type="EMBL" id="OU895878">
    <property type="protein sequence ID" value="CAG9803050.1"/>
    <property type="molecule type" value="Genomic_DNA"/>
</dbReference>
<evidence type="ECO:0000256" key="1">
    <source>
        <dbReference type="SAM" id="MobiDB-lite"/>
    </source>
</evidence>
<reference evidence="2" key="1">
    <citation type="submission" date="2022-01" db="EMBL/GenBank/DDBJ databases">
        <authorList>
            <person name="King R."/>
        </authorList>
    </citation>
    <scope>NUCLEOTIDE SEQUENCE</scope>
</reference>
<organism evidence="2 3">
    <name type="scientific">Chironomus riparius</name>
    <dbReference type="NCBI Taxonomy" id="315576"/>
    <lineage>
        <taxon>Eukaryota</taxon>
        <taxon>Metazoa</taxon>
        <taxon>Ecdysozoa</taxon>
        <taxon>Arthropoda</taxon>
        <taxon>Hexapoda</taxon>
        <taxon>Insecta</taxon>
        <taxon>Pterygota</taxon>
        <taxon>Neoptera</taxon>
        <taxon>Endopterygota</taxon>
        <taxon>Diptera</taxon>
        <taxon>Nematocera</taxon>
        <taxon>Chironomoidea</taxon>
        <taxon>Chironomidae</taxon>
        <taxon>Chironominae</taxon>
        <taxon>Chironomus</taxon>
    </lineage>
</organism>
<sequence>MKSFCFLKDCDNFNGDFDCILHYSKIVNEAQQKIITHYNAMRSRMEEVLNDNVNYEETAKKKCKNQFDALYGLIKNRVEGIGGSESPSSSLGSRNSSQKTVKRASGGGKENSPTKKTRLKSSRSSKELFKDISIDSRPPKEKRTKQTKLPFFTTSSAKKRCSHDVLNDDDDMTYCEEIERGFINPNAVLANKSAQDTPDIFNFGTLENFHNRKSKEKVSTAVENSKELTPQKVLGIKIKTEKKDDKSFTTPLSPDLFLSDLSNSNNSVIFIEPPEKEVISISDRTYNPSRDLLQEIQKEIKQSRNKLYEDSDPIPTPPKVPVEERDAYANECMDCQIFYDNIVEKKSLSEANTEINNCPIECDGWKARCRKLRKDNKSRKNGMVIIKCNSKFARRRKEDTVNETAPGFWDLEVEPRKSKPLFRKQKNENYETPDL</sequence>
<dbReference type="Proteomes" id="UP001153620">
    <property type="component" value="Chromosome 2"/>
</dbReference>
<reference evidence="2" key="2">
    <citation type="submission" date="2022-10" db="EMBL/GenBank/DDBJ databases">
        <authorList>
            <consortium name="ENA_rothamsted_submissions"/>
            <consortium name="culmorum"/>
            <person name="King R."/>
        </authorList>
    </citation>
    <scope>NUCLEOTIDE SEQUENCE</scope>
</reference>